<accession>A0A3E3IB72</accession>
<organism evidence="4 5">
    <name type="scientific">Eisenbergiella massiliensis</name>
    <dbReference type="NCBI Taxonomy" id="1720294"/>
    <lineage>
        <taxon>Bacteria</taxon>
        <taxon>Bacillati</taxon>
        <taxon>Bacillota</taxon>
        <taxon>Clostridia</taxon>
        <taxon>Lachnospirales</taxon>
        <taxon>Lachnospiraceae</taxon>
        <taxon>Eisenbergiella</taxon>
    </lineage>
</organism>
<feature type="domain" description="TPM" evidence="3">
    <location>
        <begin position="48"/>
        <end position="136"/>
    </location>
</feature>
<dbReference type="Gene3D" id="3.10.310.50">
    <property type="match status" value="1"/>
</dbReference>
<feature type="compositionally biased region" description="Gly residues" evidence="1">
    <location>
        <begin position="264"/>
        <end position="292"/>
    </location>
</feature>
<keyword evidence="5" id="KW-1185">Reference proteome</keyword>
<sequence length="292" mass="32348">MKGYLKYFRVYFIIILVLTVIFAALKLTGAGKQPAERGNTEAVTQERVFDYADKLTDEEEDSLRRLIAKREAQTGCDIVLVTLNESLEEYAKGYEEQLGYLYPYQYVMVYADNFYDEHLFGYNKPQGDGVLLLDNWYRESDGKVYSWLSTCGKAQDRFSSTMIDELLDKALEDVDSNPYKAYKKYVDLFYYDMTGKVHIPVAALIFVAAACTAVYVGVNLGRNKGQKTTGVVTYVSGGHPQMRNQSDLFLHKTVTRRHIERNTGGSGGSGGGGGGGHVSSGGVSHGGGGHSR</sequence>
<evidence type="ECO:0000313" key="5">
    <source>
        <dbReference type="Proteomes" id="UP000260812"/>
    </source>
</evidence>
<evidence type="ECO:0000256" key="1">
    <source>
        <dbReference type="SAM" id="MobiDB-lite"/>
    </source>
</evidence>
<protein>
    <submittedName>
        <fullName evidence="4">TPM domain-containing protein</fullName>
    </submittedName>
</protein>
<keyword evidence="2" id="KW-0812">Transmembrane</keyword>
<keyword evidence="2" id="KW-0472">Membrane</keyword>
<dbReference type="EMBL" id="QVLV01000002">
    <property type="protein sequence ID" value="RGE64325.1"/>
    <property type="molecule type" value="Genomic_DNA"/>
</dbReference>
<dbReference type="GeneID" id="97986162"/>
<evidence type="ECO:0000313" key="4">
    <source>
        <dbReference type="EMBL" id="RGE64325.1"/>
    </source>
</evidence>
<dbReference type="Proteomes" id="UP000260812">
    <property type="component" value="Unassembled WGS sequence"/>
</dbReference>
<dbReference type="RefSeq" id="WP_117543894.1">
    <property type="nucleotide sequence ID" value="NZ_CANNOQ010000122.1"/>
</dbReference>
<feature type="transmembrane region" description="Helical" evidence="2">
    <location>
        <begin position="197"/>
        <end position="218"/>
    </location>
</feature>
<name>A0A3E3IB72_9FIRM</name>
<gene>
    <name evidence="4" type="ORF">DXC51_04490</name>
</gene>
<feature type="transmembrane region" description="Helical" evidence="2">
    <location>
        <begin position="7"/>
        <end position="25"/>
    </location>
</feature>
<proteinExistence type="predicted"/>
<dbReference type="AlphaFoldDB" id="A0A3E3IB72"/>
<feature type="region of interest" description="Disordered" evidence="1">
    <location>
        <begin position="260"/>
        <end position="292"/>
    </location>
</feature>
<dbReference type="InterPro" id="IPR007621">
    <property type="entry name" value="TPM_dom"/>
</dbReference>
<keyword evidence="2" id="KW-1133">Transmembrane helix</keyword>
<evidence type="ECO:0000259" key="3">
    <source>
        <dbReference type="Pfam" id="PF04536"/>
    </source>
</evidence>
<evidence type="ECO:0000256" key="2">
    <source>
        <dbReference type="SAM" id="Phobius"/>
    </source>
</evidence>
<comment type="caution">
    <text evidence="4">The sequence shown here is derived from an EMBL/GenBank/DDBJ whole genome shotgun (WGS) entry which is preliminary data.</text>
</comment>
<dbReference type="Pfam" id="PF04536">
    <property type="entry name" value="TPM_phosphatase"/>
    <property type="match status" value="1"/>
</dbReference>
<reference evidence="4" key="1">
    <citation type="submission" date="2018-08" db="EMBL/GenBank/DDBJ databases">
        <title>A genome reference for cultivated species of the human gut microbiota.</title>
        <authorList>
            <person name="Zou Y."/>
            <person name="Xue W."/>
            <person name="Luo G."/>
        </authorList>
    </citation>
    <scope>NUCLEOTIDE SEQUENCE [LARGE SCALE GENOMIC DNA]</scope>
    <source>
        <strain evidence="4">TF05-5AC</strain>
    </source>
</reference>